<sequence length="471" mass="53131">MATASATLSSLSSLSLHTTTTTHRLSFSKPTKPFFSNPTKLPLLHSFPSHRSTTFIAKTSDIDTTFFENFDPNEENDAVFNPPEPLEGFVAPPSFDDGPMETEEEIAAGYEELYGAAYSAKKEKVKDGLDAREGGSGEEGDQGGQGREAIAFQGHCGDFVTSTISYEELQITLTHPLPRTYFRNGDNFTICVVGSCNGLVCLHAYDTLNVVIWNPTTKETKIVPESNLPLFAPAGYCNHIQGMGFGFDAKTNDYKIINFVSMYDPTFESYFFQDVEDMVYQKEVYSLSTDSWRKVDGPQCFIFEDQRDTMTYTTGMSSWLAYVDYINQRDLFVLSFDMSDEVFLKTLLPDNVIGVALYVLNESIAMVAEREVDGQSLVFYHDIWLLLKVGVKDSWTKLFTIEPFVDDVFRPLGFWKNDIMFWIKCGGQLVLYDPFTEQITNLQIHGETDYVQLVTYMETLVSVKGGNEFEE</sequence>
<dbReference type="AlphaFoldDB" id="A0A5N6QAS3"/>
<protein>
    <recommendedName>
        <fullName evidence="1">F-box associated beta-propeller type 1 domain-containing protein</fullName>
    </recommendedName>
</protein>
<dbReference type="NCBIfam" id="TIGR01640">
    <property type="entry name" value="F_box_assoc_1"/>
    <property type="match status" value="1"/>
</dbReference>
<gene>
    <name evidence="2" type="ORF">FH972_000499</name>
</gene>
<organism evidence="2 3">
    <name type="scientific">Carpinus fangiana</name>
    <dbReference type="NCBI Taxonomy" id="176857"/>
    <lineage>
        <taxon>Eukaryota</taxon>
        <taxon>Viridiplantae</taxon>
        <taxon>Streptophyta</taxon>
        <taxon>Embryophyta</taxon>
        <taxon>Tracheophyta</taxon>
        <taxon>Spermatophyta</taxon>
        <taxon>Magnoliopsida</taxon>
        <taxon>eudicotyledons</taxon>
        <taxon>Gunneridae</taxon>
        <taxon>Pentapetalae</taxon>
        <taxon>rosids</taxon>
        <taxon>fabids</taxon>
        <taxon>Fagales</taxon>
        <taxon>Betulaceae</taxon>
        <taxon>Carpinus</taxon>
    </lineage>
</organism>
<evidence type="ECO:0000313" key="3">
    <source>
        <dbReference type="Proteomes" id="UP000327013"/>
    </source>
</evidence>
<evidence type="ECO:0000313" key="2">
    <source>
        <dbReference type="EMBL" id="KAE7995729.1"/>
    </source>
</evidence>
<dbReference type="InterPro" id="IPR006527">
    <property type="entry name" value="F-box-assoc_dom_typ1"/>
</dbReference>
<dbReference type="Pfam" id="PF07734">
    <property type="entry name" value="FBA_1"/>
    <property type="match status" value="1"/>
</dbReference>
<dbReference type="EMBL" id="CM017321">
    <property type="protein sequence ID" value="KAE7995729.1"/>
    <property type="molecule type" value="Genomic_DNA"/>
</dbReference>
<feature type="domain" description="F-box associated beta-propeller type 1" evidence="1">
    <location>
        <begin position="184"/>
        <end position="455"/>
    </location>
</feature>
<dbReference type="PANTHER" id="PTHR31672">
    <property type="entry name" value="BNACNNG10540D PROTEIN"/>
    <property type="match status" value="1"/>
</dbReference>
<dbReference type="Proteomes" id="UP000327013">
    <property type="component" value="Chromosome 1"/>
</dbReference>
<proteinExistence type="predicted"/>
<evidence type="ECO:0000259" key="1">
    <source>
        <dbReference type="Pfam" id="PF07734"/>
    </source>
</evidence>
<name>A0A5N6QAS3_9ROSI</name>
<accession>A0A5N6QAS3</accession>
<dbReference type="PANTHER" id="PTHR31672:SF13">
    <property type="entry name" value="F-BOX PROTEIN CPR30-LIKE"/>
    <property type="match status" value="1"/>
</dbReference>
<dbReference type="InterPro" id="IPR050796">
    <property type="entry name" value="SCF_F-box_component"/>
</dbReference>
<dbReference type="InterPro" id="IPR017451">
    <property type="entry name" value="F-box-assoc_interact_dom"/>
</dbReference>
<keyword evidence="3" id="KW-1185">Reference proteome</keyword>
<reference evidence="2 3" key="1">
    <citation type="submission" date="2019-06" db="EMBL/GenBank/DDBJ databases">
        <title>A chromosomal-level reference genome of Carpinus fangiana (Coryloideae, Betulaceae).</title>
        <authorList>
            <person name="Yang X."/>
            <person name="Wang Z."/>
            <person name="Zhang L."/>
            <person name="Hao G."/>
            <person name="Liu J."/>
            <person name="Yang Y."/>
        </authorList>
    </citation>
    <scope>NUCLEOTIDE SEQUENCE [LARGE SCALE GENOMIC DNA]</scope>
    <source>
        <strain evidence="2">Cfa_2016G</strain>
        <tissue evidence="2">Leaf</tissue>
    </source>
</reference>